<comment type="caution">
    <text evidence="2">The sequence shown here is derived from an EMBL/GenBank/DDBJ whole genome shotgun (WGS) entry which is preliminary data.</text>
</comment>
<accession>A0A9D7S6W3</accession>
<dbReference type="Pfam" id="PF12728">
    <property type="entry name" value="HTH_17"/>
    <property type="match status" value="1"/>
</dbReference>
<reference evidence="2 3" key="1">
    <citation type="submission" date="2020-10" db="EMBL/GenBank/DDBJ databases">
        <title>Connecting structure to function with the recovery of over 1000 high-quality activated sludge metagenome-assembled genomes encoding full-length rRNA genes using long-read sequencing.</title>
        <authorList>
            <person name="Singleton C.M."/>
            <person name="Petriglieri F."/>
            <person name="Kristensen J.M."/>
            <person name="Kirkegaard R.H."/>
            <person name="Michaelsen T.Y."/>
            <person name="Andersen M.H."/>
            <person name="Karst S.M."/>
            <person name="Dueholm M.S."/>
            <person name="Nielsen P.H."/>
            <person name="Albertsen M."/>
        </authorList>
    </citation>
    <scope>NUCLEOTIDE SEQUENCE [LARGE SCALE GENOMIC DNA]</scope>
    <source>
        <strain evidence="2">Ribe_18-Q3-R11-54_BAT3C.373</strain>
    </source>
</reference>
<proteinExistence type="predicted"/>
<organism evidence="2 3">
    <name type="scientific">Candidatus Defluviibacterium haderslevense</name>
    <dbReference type="NCBI Taxonomy" id="2981993"/>
    <lineage>
        <taxon>Bacteria</taxon>
        <taxon>Pseudomonadati</taxon>
        <taxon>Bacteroidota</taxon>
        <taxon>Saprospiria</taxon>
        <taxon>Saprospirales</taxon>
        <taxon>Saprospiraceae</taxon>
        <taxon>Candidatus Defluviibacterium</taxon>
    </lineage>
</organism>
<gene>
    <name evidence="2" type="ORF">IPO85_04625</name>
</gene>
<sequence>MKPENIKNRILSEIKYEMDQLLVRVIFSIEKLTEEEYTNLTEYVTRIKAAEILDISLPTLTKLTKEKKLKAYFISNKCYYLRQQLLELITNNFKSK</sequence>
<evidence type="ECO:0000313" key="2">
    <source>
        <dbReference type="EMBL" id="MBK9716793.1"/>
    </source>
</evidence>
<dbReference type="EMBL" id="JADKFW010000004">
    <property type="protein sequence ID" value="MBK9716793.1"/>
    <property type="molecule type" value="Genomic_DNA"/>
</dbReference>
<dbReference type="Proteomes" id="UP000808349">
    <property type="component" value="Unassembled WGS sequence"/>
</dbReference>
<dbReference type="AlphaFoldDB" id="A0A9D7S6W3"/>
<evidence type="ECO:0000313" key="3">
    <source>
        <dbReference type="Proteomes" id="UP000808349"/>
    </source>
</evidence>
<evidence type="ECO:0000259" key="1">
    <source>
        <dbReference type="Pfam" id="PF12728"/>
    </source>
</evidence>
<protein>
    <recommendedName>
        <fullName evidence="1">Helix-turn-helix domain-containing protein</fullName>
    </recommendedName>
</protein>
<feature type="domain" description="Helix-turn-helix" evidence="1">
    <location>
        <begin position="49"/>
        <end position="91"/>
    </location>
</feature>
<dbReference type="InterPro" id="IPR041657">
    <property type="entry name" value="HTH_17"/>
</dbReference>
<name>A0A9D7S6W3_9BACT</name>